<evidence type="ECO:0000313" key="1">
    <source>
        <dbReference type="EMBL" id="VEP16556.1"/>
    </source>
</evidence>
<gene>
    <name evidence="1" type="ORF">H1P_4630002</name>
</gene>
<keyword evidence="2" id="KW-1185">Reference proteome</keyword>
<name>A0A563VYR0_9CYAN</name>
<evidence type="ECO:0000313" key="2">
    <source>
        <dbReference type="Proteomes" id="UP000320055"/>
    </source>
</evidence>
<accession>A0A563VYR0</accession>
<reference evidence="1 2" key="1">
    <citation type="submission" date="2019-01" db="EMBL/GenBank/DDBJ databases">
        <authorList>
            <person name="Brito A."/>
        </authorList>
    </citation>
    <scope>NUCLEOTIDE SEQUENCE [LARGE SCALE GENOMIC DNA]</scope>
    <source>
        <strain evidence="1">1</strain>
    </source>
</reference>
<organism evidence="1 2">
    <name type="scientific">Hyella patelloides LEGE 07179</name>
    <dbReference type="NCBI Taxonomy" id="945734"/>
    <lineage>
        <taxon>Bacteria</taxon>
        <taxon>Bacillati</taxon>
        <taxon>Cyanobacteriota</taxon>
        <taxon>Cyanophyceae</taxon>
        <taxon>Pleurocapsales</taxon>
        <taxon>Hyellaceae</taxon>
        <taxon>Hyella</taxon>
    </lineage>
</organism>
<dbReference type="Proteomes" id="UP000320055">
    <property type="component" value="Unassembled WGS sequence"/>
</dbReference>
<protein>
    <submittedName>
        <fullName evidence="1">Uncharacterized protein</fullName>
    </submittedName>
</protein>
<dbReference type="AlphaFoldDB" id="A0A563VYR0"/>
<proteinExistence type="predicted"/>
<sequence length="86" mass="9816">MYSDYPNKKNSNLVFALAYELKQYLKTNAARLDPDTYDNINYWRGGILSQGKISDEDLSEIIEYIGAEKLQELIELASSKTASFNN</sequence>
<dbReference type="EMBL" id="CAACVJ010000405">
    <property type="protein sequence ID" value="VEP16556.1"/>
    <property type="molecule type" value="Genomic_DNA"/>
</dbReference>